<reference evidence="1" key="1">
    <citation type="submission" date="2024-02" db="EMBL/GenBank/DDBJ databases">
        <title>Metagenome Assembled Genome of Zalaria obscura JY119.</title>
        <authorList>
            <person name="Vighnesh L."/>
            <person name="Jagadeeshwari U."/>
            <person name="Venkata Ramana C."/>
            <person name="Sasikala C."/>
        </authorList>
    </citation>
    <scope>NUCLEOTIDE SEQUENCE</scope>
    <source>
        <strain evidence="1">JY119</strain>
    </source>
</reference>
<organism evidence="1 2">
    <name type="scientific">Zalaria obscura</name>
    <dbReference type="NCBI Taxonomy" id="2024903"/>
    <lineage>
        <taxon>Eukaryota</taxon>
        <taxon>Fungi</taxon>
        <taxon>Dikarya</taxon>
        <taxon>Ascomycota</taxon>
        <taxon>Pezizomycotina</taxon>
        <taxon>Dothideomycetes</taxon>
        <taxon>Dothideomycetidae</taxon>
        <taxon>Dothideales</taxon>
        <taxon>Zalariaceae</taxon>
        <taxon>Zalaria</taxon>
    </lineage>
</organism>
<evidence type="ECO:0000313" key="1">
    <source>
        <dbReference type="EMBL" id="KAK8215095.1"/>
    </source>
</evidence>
<dbReference type="Proteomes" id="UP001320706">
    <property type="component" value="Unassembled WGS sequence"/>
</dbReference>
<name>A0ACC3SIG7_9PEZI</name>
<dbReference type="EMBL" id="JAMKPW020000009">
    <property type="protein sequence ID" value="KAK8215095.1"/>
    <property type="molecule type" value="Genomic_DNA"/>
</dbReference>
<proteinExistence type="predicted"/>
<gene>
    <name evidence="1" type="ORF">M8818_002105</name>
</gene>
<accession>A0ACC3SIG7</accession>
<sequence>MRPTSLPELLVAKYPEFSDMKNNTPYSSISVHSRESSGASETYSPLTPTFSVRDHSRGPSSTSSLATSPPMFEQPDSPTNTAKINTLDDLVEEPTEREDEFDLCDDDSGHPPCRCQTESCVQHNLTSSLPRSSLDYDLADGFCSDGEVAFQDAKRRRRAGSSPVTALTSRIGTRLPSLTMRFKEKKPTTSVSRQGVRSAPPSRSPSFRMSGLTKSLVAHLESAGSIPTPPQTPTLTAPEEDTPPASTMPVEISQPMFEEPIDRQAFSSTPLLPPTMMERRPSDSDSIRSPLQSPTVADSTTSLPFAPSPAVTPHMGGTPTPPLSTKPSVASFGIGRPGRTVPSSEIPPLAICEQDEKWANKLGHANFTVFPEPYMPGICDKQSCKRLLADWESARMQYTNQALKTREHYGPTSQTFKLTEMKWAEIDSQWRKYHDGAVAQAARMGEAHTSQTLAEPAPLAKIPSFDGAENSGKFPKLGEGDIVGPMVQYAKVQRRPSSKKSNFLKFFSDLRLSTSASGRSVSVMSRPQYHVAIVGAGLGGLAASIGIAKAGHKVTILEQAPVLGERDQGDINQDAQVGAGIQIPPNSSRILKRWGILDKIEAVSIRPVDFVLRSYKGTLLSKQNMVPYAEERYGVPYLHIHRADYHAILVEEAQKAGVTMQLNSAVTGIDFDAPAVHIKDKPDFHADVVIGADGLKSACREALLGKPDPPHFTGDLAYRITVRRDDMMQIPELRELADKPVITYWFGPDSHVVCYLLQRGGLYNIVLACPDDLPETVNTAKADIDEMHDIFKDWDPVLRKLLGLVKETSKWRLQNSEEMKTWAHPGGKSVLLGDACHSTLPYLAQGAAMAVEDGAVLGALMERIETKEQLRDVLIMYEKIRKERTTRVVKGSTAAREIFHLNDGDRQQERDRQLLEEEPFEGYPNRWADPVFQPYLFGYDAEEEVEKAWATYKAGRFPLTFGKHNTKL</sequence>
<keyword evidence="2" id="KW-1185">Reference proteome</keyword>
<protein>
    <submittedName>
        <fullName evidence="1">Uncharacterized protein</fullName>
    </submittedName>
</protein>
<comment type="caution">
    <text evidence="1">The sequence shown here is derived from an EMBL/GenBank/DDBJ whole genome shotgun (WGS) entry which is preliminary data.</text>
</comment>
<evidence type="ECO:0000313" key="2">
    <source>
        <dbReference type="Proteomes" id="UP001320706"/>
    </source>
</evidence>